<reference evidence="2 3" key="1">
    <citation type="submission" date="2009-05" db="EMBL/GenBank/DDBJ databases">
        <authorList>
            <person name="Setubal J.C."/>
            <person name="Boyle S."/>
            <person name="Crasta O.R."/>
            <person name="Gillespie J.J."/>
            <person name="Kenyon R.W."/>
            <person name="Lu J."/>
            <person name="Mane S."/>
            <person name="Nagrani S."/>
            <person name="Shallom J.M."/>
            <person name="Shallom S."/>
            <person name="Shukla M."/>
            <person name="Snyder E.E."/>
            <person name="Sobral B.W."/>
            <person name="Wattam A.R."/>
            <person name="Will R."/>
            <person name="Williams K."/>
            <person name="Yoo H."/>
            <person name="Munk C."/>
            <person name="Tapia R."/>
            <person name="Green L."/>
            <person name="Rogers Y."/>
            <person name="Detter J.C."/>
            <person name="Bruce D."/>
            <person name="Brettin T.S."/>
            <person name="Tsolis R."/>
        </authorList>
    </citation>
    <scope>NUCLEOTIDE SEQUENCE [LARGE SCALE GENOMIC DNA]</scope>
    <source>
        <strain evidence="2 3">LMG 3301</strain>
    </source>
</reference>
<evidence type="ECO:0000313" key="3">
    <source>
        <dbReference type="Proteomes" id="UP000004386"/>
    </source>
</evidence>
<proteinExistence type="predicted"/>
<sequence length="101" mass="10759">MLTVTHFSCIGTTNKRRSTFQGDRKMKKIVLAAAALALTAGAAFAENPHVGEPADLYANDRTPVAAQKLDYTAPASINKATVYQDGSAHRFGDASPSSYQN</sequence>
<protein>
    <submittedName>
        <fullName evidence="2">Uncharacterized protein</fullName>
    </submittedName>
</protein>
<feature type="chain" id="PRO_5002943046" evidence="1">
    <location>
        <begin position="46"/>
        <end position="101"/>
    </location>
</feature>
<dbReference type="HOGENOM" id="CLU_189730_0_0_5"/>
<keyword evidence="1" id="KW-0732">Signal</keyword>
<organism evidence="2 3">
    <name type="scientific">Brucella intermedia LMG 3301</name>
    <dbReference type="NCBI Taxonomy" id="641118"/>
    <lineage>
        <taxon>Bacteria</taxon>
        <taxon>Pseudomonadati</taxon>
        <taxon>Pseudomonadota</taxon>
        <taxon>Alphaproteobacteria</taxon>
        <taxon>Hyphomicrobiales</taxon>
        <taxon>Brucellaceae</taxon>
        <taxon>Brucella/Ochrobactrum group</taxon>
        <taxon>Brucella</taxon>
    </lineage>
</organism>
<evidence type="ECO:0000256" key="1">
    <source>
        <dbReference type="SAM" id="SignalP"/>
    </source>
</evidence>
<dbReference type="EMBL" id="ACQA01000001">
    <property type="protein sequence ID" value="EEQ96488.1"/>
    <property type="molecule type" value="Genomic_DNA"/>
</dbReference>
<feature type="signal peptide" evidence="1">
    <location>
        <begin position="1"/>
        <end position="45"/>
    </location>
</feature>
<gene>
    <name evidence="2" type="ORF">OINT_1001920</name>
</gene>
<comment type="caution">
    <text evidence="2">The sequence shown here is derived from an EMBL/GenBank/DDBJ whole genome shotgun (WGS) entry which is preliminary data.</text>
</comment>
<dbReference type="AlphaFoldDB" id="C4WGL0"/>
<accession>C4WGL0</accession>
<dbReference type="Proteomes" id="UP000004386">
    <property type="component" value="Unassembled WGS sequence"/>
</dbReference>
<name>C4WGL0_9HYPH</name>
<evidence type="ECO:0000313" key="2">
    <source>
        <dbReference type="EMBL" id="EEQ96488.1"/>
    </source>
</evidence>